<evidence type="ECO:0000256" key="4">
    <source>
        <dbReference type="ARBA" id="ARBA00022801"/>
    </source>
</evidence>
<dbReference type="InterPro" id="IPR002792">
    <property type="entry name" value="TRAM_dom"/>
</dbReference>
<gene>
    <name evidence="9" type="ORF">OMAG_001998</name>
</gene>
<reference evidence="9 10" key="1">
    <citation type="submission" date="2015-02" db="EMBL/GenBank/DDBJ databases">
        <title>Single-cell genomics of uncultivated deep-branching MTB reveals a conserved set of magnetosome genes.</title>
        <authorList>
            <person name="Kolinko S."/>
            <person name="Richter M."/>
            <person name="Glockner F.O."/>
            <person name="Brachmann A."/>
            <person name="Schuler D."/>
        </authorList>
    </citation>
    <scope>NUCLEOTIDE SEQUENCE [LARGE SCALE GENOMIC DNA]</scope>
    <source>
        <strain evidence="9">SKK-01</strain>
    </source>
</reference>
<keyword evidence="4" id="KW-0378">Hydrolase</keyword>
<evidence type="ECO:0000313" key="9">
    <source>
        <dbReference type="EMBL" id="KJJ84141.1"/>
    </source>
</evidence>
<sequence>MNIILAVRVFILLLSILCGYYMGSLFPEGWHGEWIGVLAGILFALSIFVFELKLMRVSLRTILAGILGMAFGFFTAGIFIFLLRMVPIDPVFYTIFQMICVIAFCYLGMVIGVRCKDDFAFIIPYVKFARKDKEPEIFIVDTTVIVDGRILGICEIGFLKGKFVIPRFVIEELQDAQDSSDEIKRSKGKRGLEILNLFKAMPDAHVIIYDDNFSHIREIDAKLLKLAKVLQAAIITNDFNVNKTAKIECIRVLNINDLAGALRPLIFAGDEIAVQIKKEGKEKNQGVAFMDDGTMVVVDNARKYIGRKIPAIVTSIIQTQTGRMIFAGIKERHENGQGNGHGNGHGNTNHAKEKDAAENNNPAESDGE</sequence>
<evidence type="ECO:0000259" key="8">
    <source>
        <dbReference type="PROSITE" id="PS50926"/>
    </source>
</evidence>
<proteinExistence type="predicted"/>
<keyword evidence="7" id="KW-1133">Transmembrane helix</keyword>
<dbReference type="PROSITE" id="PS50890">
    <property type="entry name" value="PUA"/>
    <property type="match status" value="1"/>
</dbReference>
<dbReference type="PANTHER" id="PTHR11603:SF147">
    <property type="entry name" value="MEMBRANE PROTEIN"/>
    <property type="match status" value="1"/>
</dbReference>
<evidence type="ECO:0000313" key="10">
    <source>
        <dbReference type="Proteomes" id="UP000033428"/>
    </source>
</evidence>
<protein>
    <submittedName>
        <fullName evidence="9">PilT protein domain-containing protein</fullName>
    </submittedName>
</protein>
<dbReference type="CDD" id="cd09877">
    <property type="entry name" value="PIN_YacL-like"/>
    <property type="match status" value="1"/>
</dbReference>
<evidence type="ECO:0000256" key="1">
    <source>
        <dbReference type="ARBA" id="ARBA00001946"/>
    </source>
</evidence>
<feature type="transmembrane region" description="Helical" evidence="7">
    <location>
        <begin position="62"/>
        <end position="85"/>
    </location>
</feature>
<keyword evidence="5" id="KW-0460">Magnesium</keyword>
<feature type="region of interest" description="Disordered" evidence="6">
    <location>
        <begin position="333"/>
        <end position="368"/>
    </location>
</feature>
<dbReference type="Pfam" id="PF01850">
    <property type="entry name" value="PIN"/>
    <property type="match status" value="1"/>
</dbReference>
<dbReference type="Proteomes" id="UP000033428">
    <property type="component" value="Unassembled WGS sequence"/>
</dbReference>
<evidence type="ECO:0000256" key="7">
    <source>
        <dbReference type="SAM" id="Phobius"/>
    </source>
</evidence>
<evidence type="ECO:0000256" key="2">
    <source>
        <dbReference type="ARBA" id="ARBA00022679"/>
    </source>
</evidence>
<dbReference type="Gene3D" id="3.40.50.1010">
    <property type="entry name" value="5'-nuclease"/>
    <property type="match status" value="1"/>
</dbReference>
<keyword evidence="10" id="KW-1185">Reference proteome</keyword>
<organism evidence="9 10">
    <name type="scientific">Candidatus Omnitrophus magneticus</name>
    <dbReference type="NCBI Taxonomy" id="1609969"/>
    <lineage>
        <taxon>Bacteria</taxon>
        <taxon>Pseudomonadati</taxon>
        <taxon>Candidatus Omnitrophota</taxon>
        <taxon>Candidatus Omnitrophus</taxon>
    </lineage>
</organism>
<feature type="transmembrane region" description="Helical" evidence="7">
    <location>
        <begin position="34"/>
        <end position="50"/>
    </location>
</feature>
<comment type="caution">
    <text evidence="9">The sequence shown here is derived from an EMBL/GenBank/DDBJ whole genome shotgun (WGS) entry which is preliminary data.</text>
</comment>
<dbReference type="GO" id="GO:0016740">
    <property type="term" value="F:transferase activity"/>
    <property type="evidence" value="ECO:0007669"/>
    <property type="project" value="UniProtKB-KW"/>
</dbReference>
<evidence type="ECO:0000256" key="5">
    <source>
        <dbReference type="ARBA" id="ARBA00022842"/>
    </source>
</evidence>
<dbReference type="InterPro" id="IPR002716">
    <property type="entry name" value="PIN_dom"/>
</dbReference>
<keyword evidence="7" id="KW-0472">Membrane</keyword>
<dbReference type="GO" id="GO:0016787">
    <property type="term" value="F:hydrolase activity"/>
    <property type="evidence" value="ECO:0007669"/>
    <property type="project" value="UniProtKB-KW"/>
</dbReference>
<keyword evidence="7" id="KW-0812">Transmembrane</keyword>
<dbReference type="SMART" id="SM00670">
    <property type="entry name" value="PINc"/>
    <property type="match status" value="1"/>
</dbReference>
<dbReference type="PATRIC" id="fig|1609969.3.peg.2127"/>
<keyword evidence="2" id="KW-0808">Transferase</keyword>
<dbReference type="SUPFAM" id="SSF88723">
    <property type="entry name" value="PIN domain-like"/>
    <property type="match status" value="1"/>
</dbReference>
<dbReference type="AlphaFoldDB" id="A0A0F0CRK7"/>
<dbReference type="PROSITE" id="PS50926">
    <property type="entry name" value="TRAM"/>
    <property type="match status" value="1"/>
</dbReference>
<feature type="compositionally biased region" description="Polar residues" evidence="6">
    <location>
        <begin position="358"/>
        <end position="368"/>
    </location>
</feature>
<feature type="transmembrane region" description="Helical" evidence="7">
    <location>
        <begin position="91"/>
        <end position="113"/>
    </location>
</feature>
<dbReference type="PANTHER" id="PTHR11603">
    <property type="entry name" value="AAA FAMILY ATPASE"/>
    <property type="match status" value="1"/>
</dbReference>
<dbReference type="EMBL" id="JYNY01000401">
    <property type="protein sequence ID" value="KJJ84141.1"/>
    <property type="molecule type" value="Genomic_DNA"/>
</dbReference>
<accession>A0A0F0CRK7</accession>
<name>A0A0F0CRK7_9BACT</name>
<feature type="domain" description="TRAM" evidence="8">
    <location>
        <begin position="265"/>
        <end position="326"/>
    </location>
</feature>
<dbReference type="InterPro" id="IPR029060">
    <property type="entry name" value="PIN-like_dom_sf"/>
</dbReference>
<keyword evidence="3" id="KW-0540">Nuclease</keyword>
<comment type="cofactor">
    <cofactor evidence="1">
        <name>Mg(2+)</name>
        <dbReference type="ChEBI" id="CHEBI:18420"/>
    </cofactor>
</comment>
<evidence type="ECO:0000256" key="6">
    <source>
        <dbReference type="SAM" id="MobiDB-lite"/>
    </source>
</evidence>
<feature type="transmembrane region" description="Helical" evidence="7">
    <location>
        <begin position="5"/>
        <end position="22"/>
    </location>
</feature>
<dbReference type="GO" id="GO:0004518">
    <property type="term" value="F:nuclease activity"/>
    <property type="evidence" value="ECO:0007669"/>
    <property type="project" value="UniProtKB-KW"/>
</dbReference>
<dbReference type="InterPro" id="IPR052041">
    <property type="entry name" value="Nucleic_acid_metab_PIN/TRAM"/>
</dbReference>
<evidence type="ECO:0000256" key="3">
    <source>
        <dbReference type="ARBA" id="ARBA00022722"/>
    </source>
</evidence>